<dbReference type="GO" id="GO:0006412">
    <property type="term" value="P:translation"/>
    <property type="evidence" value="ECO:0007669"/>
    <property type="project" value="UniProtKB-UniRule"/>
</dbReference>
<dbReference type="GO" id="GO:0003735">
    <property type="term" value="F:structural constituent of ribosome"/>
    <property type="evidence" value="ECO:0007669"/>
    <property type="project" value="InterPro"/>
</dbReference>
<comment type="subunit">
    <text evidence="4">Part of the 50S ribosomal subunit. Contacts protein L32.</text>
</comment>
<dbReference type="SUPFAM" id="SSF64263">
    <property type="entry name" value="Prokaryotic ribosomal protein L17"/>
    <property type="match status" value="1"/>
</dbReference>
<gene>
    <name evidence="4 6" type="primary">rplQ</name>
    <name evidence="6" type="ORF">WEOB_107</name>
</gene>
<dbReference type="InterPro" id="IPR036373">
    <property type="entry name" value="Ribosomal_bL17_sf"/>
</dbReference>
<dbReference type="PROSITE" id="PS01167">
    <property type="entry name" value="RIBOSOMAL_L17"/>
    <property type="match status" value="1"/>
</dbReference>
<accession>A0A0H5BWI6</accession>
<dbReference type="GO" id="GO:0022625">
    <property type="term" value="C:cytosolic large ribosomal subunit"/>
    <property type="evidence" value="ECO:0007669"/>
    <property type="project" value="TreeGrafter"/>
</dbReference>
<dbReference type="PANTHER" id="PTHR14413:SF16">
    <property type="entry name" value="LARGE RIBOSOMAL SUBUNIT PROTEIN BL17M"/>
    <property type="match status" value="1"/>
</dbReference>
<organism evidence="6 7">
    <name type="scientific">Candidatus Westeberhardia cardiocondylae</name>
    <dbReference type="NCBI Taxonomy" id="1594731"/>
    <lineage>
        <taxon>Bacteria</taxon>
        <taxon>Pseudomonadati</taxon>
        <taxon>Pseudomonadota</taxon>
        <taxon>Gammaproteobacteria</taxon>
        <taxon>Enterobacterales</taxon>
        <taxon>Enterobacteriaceae</taxon>
        <taxon>ant endosymbionts</taxon>
        <taxon>Candidatus Westeberhardia</taxon>
    </lineage>
</organism>
<evidence type="ECO:0000256" key="3">
    <source>
        <dbReference type="ARBA" id="ARBA00023274"/>
    </source>
</evidence>
<dbReference type="Proteomes" id="UP000242753">
    <property type="component" value="Chromosome I"/>
</dbReference>
<dbReference type="HAMAP" id="MF_01368">
    <property type="entry name" value="Ribosomal_bL17"/>
    <property type="match status" value="1"/>
</dbReference>
<proteinExistence type="inferred from homology"/>
<dbReference type="EMBL" id="LN774881">
    <property type="protein sequence ID" value="CEN32065.1"/>
    <property type="molecule type" value="Genomic_DNA"/>
</dbReference>
<keyword evidence="7" id="KW-1185">Reference proteome</keyword>
<keyword evidence="2 4" id="KW-0689">Ribosomal protein</keyword>
<dbReference type="KEGG" id="wca:WEOB_107"/>
<reference evidence="7" key="1">
    <citation type="submission" date="2015-01" db="EMBL/GenBank/DDBJ databases">
        <authorList>
            <person name="Manzano-Marin A."/>
            <person name="Manzano-Marin A."/>
        </authorList>
    </citation>
    <scope>NUCLEOTIDE SEQUENCE [LARGE SCALE GENOMIC DNA]</scope>
    <source>
        <strain evidence="7">obscurior</strain>
    </source>
</reference>
<dbReference type="PANTHER" id="PTHR14413">
    <property type="entry name" value="RIBOSOMAL PROTEIN L17"/>
    <property type="match status" value="1"/>
</dbReference>
<dbReference type="RefSeq" id="WP_281263967.1">
    <property type="nucleotide sequence ID" value="NZ_LN774881.1"/>
</dbReference>
<keyword evidence="3 4" id="KW-0687">Ribonucleoprotein</keyword>
<name>A0A0H5BWI6_9ENTR</name>
<dbReference type="AlphaFoldDB" id="A0A0H5BWI6"/>
<evidence type="ECO:0000313" key="6">
    <source>
        <dbReference type="EMBL" id="CEN32065.1"/>
    </source>
</evidence>
<sequence>MGIVYHGARCRRLNRSINHRCSMFRNMAVSLLFYEKIKTTLPKAKELRRVVEPLITLSKIDSIANRRRVFSYVRNDKIVRKLFNEFRVRFMDRPGGYICIFKYGFRFGDKAPIALVKLVEENE</sequence>
<comment type="similarity">
    <text evidence="1 4 5">Belongs to the bacterial ribosomal protein bL17 family.</text>
</comment>
<dbReference type="NCBIfam" id="TIGR00059">
    <property type="entry name" value="L17"/>
    <property type="match status" value="1"/>
</dbReference>
<dbReference type="InterPro" id="IPR047859">
    <property type="entry name" value="Ribosomal_bL17_CS"/>
</dbReference>
<dbReference type="InterPro" id="IPR000456">
    <property type="entry name" value="Ribosomal_bL17"/>
</dbReference>
<dbReference type="STRING" id="1594731.WEOB_107"/>
<dbReference type="Gene3D" id="3.90.1030.10">
    <property type="entry name" value="Ribosomal protein L17"/>
    <property type="match status" value="1"/>
</dbReference>
<evidence type="ECO:0000256" key="2">
    <source>
        <dbReference type="ARBA" id="ARBA00022980"/>
    </source>
</evidence>
<dbReference type="Pfam" id="PF01196">
    <property type="entry name" value="Ribosomal_L17"/>
    <property type="match status" value="1"/>
</dbReference>
<evidence type="ECO:0000256" key="4">
    <source>
        <dbReference type="HAMAP-Rule" id="MF_01368"/>
    </source>
</evidence>
<dbReference type="PATRIC" id="fig|1594731.3.peg.99"/>
<protein>
    <recommendedName>
        <fullName evidence="4">Large ribosomal subunit protein bL17</fullName>
    </recommendedName>
</protein>
<evidence type="ECO:0000256" key="5">
    <source>
        <dbReference type="RuleBase" id="RU000660"/>
    </source>
</evidence>
<evidence type="ECO:0000313" key="7">
    <source>
        <dbReference type="Proteomes" id="UP000242753"/>
    </source>
</evidence>
<evidence type="ECO:0000256" key="1">
    <source>
        <dbReference type="ARBA" id="ARBA00008777"/>
    </source>
</evidence>